<dbReference type="EC" id="3.4.21.83" evidence="7"/>
<keyword evidence="4" id="KW-0720">Serine protease</keyword>
<dbReference type="PANTHER" id="PTHR11757">
    <property type="entry name" value="PROTEASE FAMILY S9A OLIGOPEPTIDASE"/>
    <property type="match status" value="1"/>
</dbReference>
<organism evidence="7 8">
    <name type="scientific">Tenebrionibacter intestinalis</name>
    <dbReference type="NCBI Taxonomy" id="2799638"/>
    <lineage>
        <taxon>Bacteria</taxon>
        <taxon>Pseudomonadati</taxon>
        <taxon>Pseudomonadota</taxon>
        <taxon>Gammaproteobacteria</taxon>
        <taxon>Enterobacterales</taxon>
        <taxon>Enterobacteriaceae</taxon>
        <taxon>Tenebrionibacter/Tenebrionicola group</taxon>
        <taxon>Tenebrionibacter</taxon>
    </lineage>
</organism>
<gene>
    <name evidence="7" type="primary">ptrB</name>
    <name evidence="7" type="ORF">JJB97_00360</name>
</gene>
<dbReference type="Gene3D" id="3.40.50.1820">
    <property type="entry name" value="alpha/beta hydrolase"/>
    <property type="match status" value="1"/>
</dbReference>
<evidence type="ECO:0000256" key="1">
    <source>
        <dbReference type="ARBA" id="ARBA00005228"/>
    </source>
</evidence>
<sequence>MPPKAKKVPHALTIHGDTRIDNYYWLRDDDRSSPDVLDYLHEENDYGRRIMASQQALQDSLLKEMVGRIPQRDVSASWVKNDYRYRYIFDEGCEYAIWQRQSAQREEWEPWDNLLDCNKRAAHSEFYTLGGLSVTPDNTVMAVAEDFLSRRQYGIRFRHLATGNWYPELLENVSPDFVWANDSTTLYYVRKHPVTLLPYQVWRHTVGSPSRDDELVYEERDDTFYVSVHKTSSRHFIIIALNSATSSEVLLVDAEMPDAQPQVFLPRRRDREYSLDHYQHYFWIRSNHEGKNFGLYRTRLRDERRWEVVIPTRERVMLEGYTLFTDWLVVEERERGLTSLRQINRKTGEESGIAFDDPAYVTWLANNPEPETAWLRYGYSSMTTPDTLFELNMNTGERRILKQTEVNGFDGDNYRSEHLWVKARDGVEVPVSLVYHKKHFQRGKNPLLVYGYGSYGSSIDADFSTSRLSLLDRGFVYAIAHVRGGGELGQCWYEDGKFLKKMNTFHDYLDVCDALLKQGYGAPGHLYAMGGSAGGMLMGVVVNQRPELFHGVVAQVPFVDVVTTMLDESIPLTTGEFEEWGNPQDENYYWYMKEYSPYDRVEEKAYPHMLVTTGLHDSQVQYWEPAKWVAKLREMKRDDTLLLLCTDMDSGHGGKSGRFKSWEGVSLEYAFLVALAQGTLPVKTL</sequence>
<dbReference type="Pfam" id="PF02897">
    <property type="entry name" value="Peptidase_S9_N"/>
    <property type="match status" value="1"/>
</dbReference>
<dbReference type="EMBL" id="JAEPBH010000001">
    <property type="protein sequence ID" value="MBK4713807.1"/>
    <property type="molecule type" value="Genomic_DNA"/>
</dbReference>
<evidence type="ECO:0000256" key="2">
    <source>
        <dbReference type="ARBA" id="ARBA00022670"/>
    </source>
</evidence>
<dbReference type="Proteomes" id="UP000659047">
    <property type="component" value="Unassembled WGS sequence"/>
</dbReference>
<dbReference type="SUPFAM" id="SSF50993">
    <property type="entry name" value="Peptidase/esterase 'gauge' domain"/>
    <property type="match status" value="1"/>
</dbReference>
<dbReference type="Gene3D" id="2.130.10.120">
    <property type="entry name" value="Prolyl oligopeptidase, N-terminal domain"/>
    <property type="match status" value="1"/>
</dbReference>
<dbReference type="InterPro" id="IPR001375">
    <property type="entry name" value="Peptidase_S9_cat"/>
</dbReference>
<evidence type="ECO:0000256" key="4">
    <source>
        <dbReference type="ARBA" id="ARBA00022825"/>
    </source>
</evidence>
<comment type="caution">
    <text evidence="7">The sequence shown here is derived from an EMBL/GenBank/DDBJ whole genome shotgun (WGS) entry which is preliminary data.</text>
</comment>
<evidence type="ECO:0000259" key="5">
    <source>
        <dbReference type="Pfam" id="PF00326"/>
    </source>
</evidence>
<dbReference type="InterPro" id="IPR023302">
    <property type="entry name" value="Pept_S9A_N"/>
</dbReference>
<dbReference type="FunFam" id="3.40.50.1820:FF:000005">
    <property type="entry name" value="Prolyl endopeptidase"/>
    <property type="match status" value="1"/>
</dbReference>
<keyword evidence="2" id="KW-0645">Protease</keyword>
<accession>A0A8K0XW56</accession>
<dbReference type="GO" id="GO:0006508">
    <property type="term" value="P:proteolysis"/>
    <property type="evidence" value="ECO:0007669"/>
    <property type="project" value="UniProtKB-KW"/>
</dbReference>
<dbReference type="SUPFAM" id="SSF53474">
    <property type="entry name" value="alpha/beta-Hydrolases"/>
    <property type="match status" value="1"/>
</dbReference>
<dbReference type="PRINTS" id="PR00862">
    <property type="entry name" value="PROLIGOPTASE"/>
</dbReference>
<dbReference type="RefSeq" id="WP_238711931.1">
    <property type="nucleotide sequence ID" value="NZ_JAEPBH010000001.1"/>
</dbReference>
<evidence type="ECO:0000313" key="8">
    <source>
        <dbReference type="Proteomes" id="UP000659047"/>
    </source>
</evidence>
<dbReference type="NCBIfam" id="NF007511">
    <property type="entry name" value="PRK10115.1"/>
    <property type="match status" value="1"/>
</dbReference>
<reference evidence="7" key="1">
    <citation type="submission" date="2021-01" db="EMBL/GenBank/DDBJ databases">
        <title>Intestinitalea alba gen. nov., sp. nov., a novel genus of the family Enterobacteriaceae, isolated from the gut of the plastic-eating mealworm Tenebrio molitor L.</title>
        <authorList>
            <person name="Yang Y."/>
        </authorList>
    </citation>
    <scope>NUCLEOTIDE SEQUENCE</scope>
    <source>
        <strain evidence="7">BIT-L3</strain>
    </source>
</reference>
<keyword evidence="3 7" id="KW-0378">Hydrolase</keyword>
<comment type="similarity">
    <text evidence="1">Belongs to the peptidase S9A family.</text>
</comment>
<dbReference type="InterPro" id="IPR002470">
    <property type="entry name" value="Peptidase_S9A"/>
</dbReference>
<evidence type="ECO:0000313" key="7">
    <source>
        <dbReference type="EMBL" id="MBK4713807.1"/>
    </source>
</evidence>
<protein>
    <submittedName>
        <fullName evidence="7">Oligopeptidase B</fullName>
        <ecNumber evidence="7">3.4.21.83</ecNumber>
    </submittedName>
</protein>
<name>A0A8K0XW56_9ENTR</name>
<keyword evidence="8" id="KW-1185">Reference proteome</keyword>
<feature type="domain" description="Peptidase S9 prolyl oligopeptidase catalytic" evidence="5">
    <location>
        <begin position="463"/>
        <end position="676"/>
    </location>
</feature>
<evidence type="ECO:0000256" key="3">
    <source>
        <dbReference type="ARBA" id="ARBA00022801"/>
    </source>
</evidence>
<dbReference type="InterPro" id="IPR051543">
    <property type="entry name" value="Serine_Peptidase_S9A"/>
</dbReference>
<evidence type="ECO:0000259" key="6">
    <source>
        <dbReference type="Pfam" id="PF02897"/>
    </source>
</evidence>
<dbReference type="GO" id="GO:0004252">
    <property type="term" value="F:serine-type endopeptidase activity"/>
    <property type="evidence" value="ECO:0007669"/>
    <property type="project" value="UniProtKB-EC"/>
</dbReference>
<dbReference type="InterPro" id="IPR029058">
    <property type="entry name" value="AB_hydrolase_fold"/>
</dbReference>
<dbReference type="PANTHER" id="PTHR11757:SF19">
    <property type="entry name" value="PROLYL ENDOPEPTIDASE-LIKE"/>
    <property type="match status" value="1"/>
</dbReference>
<proteinExistence type="inferred from homology"/>
<feature type="domain" description="Peptidase S9A N-terminal" evidence="6">
    <location>
        <begin position="3"/>
        <end position="403"/>
    </location>
</feature>
<dbReference type="Pfam" id="PF00326">
    <property type="entry name" value="Peptidase_S9"/>
    <property type="match status" value="1"/>
</dbReference>
<dbReference type="AlphaFoldDB" id="A0A8K0XW56"/>